<reference evidence="2 3" key="1">
    <citation type="journal article" date="2010" name="Proc. Natl. Acad. Sci. U.S.A.">
        <title>A Nitrospira metagenome illuminates the physiology and evolution of globally important nitrite-oxidizing bacteria.</title>
        <authorList>
            <person name="Lucker S."/>
            <person name="Wagner M."/>
            <person name="Maixner F."/>
            <person name="Pelletier E."/>
            <person name="Koch H."/>
            <person name="Vacherie B."/>
            <person name="Rattei T."/>
            <person name="Sinninghe Damste J."/>
            <person name="Spieck E."/>
            <person name="Le Paslier D."/>
            <person name="Daims H."/>
        </authorList>
    </citation>
    <scope>NUCLEOTIDE SEQUENCE [LARGE SCALE GENOMIC DNA]</scope>
</reference>
<dbReference type="InterPro" id="IPR037407">
    <property type="entry name" value="MLP_fam"/>
</dbReference>
<dbReference type="GO" id="GO:0005829">
    <property type="term" value="C:cytosol"/>
    <property type="evidence" value="ECO:0007669"/>
    <property type="project" value="TreeGrafter"/>
</dbReference>
<dbReference type="Proteomes" id="UP000001660">
    <property type="component" value="Chromosome"/>
</dbReference>
<dbReference type="SUPFAM" id="SSF160582">
    <property type="entry name" value="MbtH-like"/>
    <property type="match status" value="1"/>
</dbReference>
<dbReference type="PANTHER" id="PTHR38444">
    <property type="entry name" value="ENTEROBACTIN BIOSYNTHESIS PROTEIN YBDZ"/>
    <property type="match status" value="1"/>
</dbReference>
<feature type="domain" description="MbtH-like" evidence="1">
    <location>
        <begin position="3"/>
        <end position="53"/>
    </location>
</feature>
<proteinExistence type="predicted"/>
<dbReference type="eggNOG" id="COG3251">
    <property type="taxonomic scope" value="Bacteria"/>
</dbReference>
<dbReference type="KEGG" id="nde:NIDE2156"/>
<dbReference type="InterPro" id="IPR005153">
    <property type="entry name" value="MbtH-like_dom"/>
</dbReference>
<sequence>MGQDEQEDMTVYKVVVNHEEQYSIWPSYRENPLGWQDAGKTGLKEECLSYIKEVWTDMRPLSLRKWMAEQAEQADKTAAPC</sequence>
<dbReference type="AlphaFoldDB" id="D8PF67"/>
<dbReference type="STRING" id="330214.NIDE2156"/>
<gene>
    <name evidence="2" type="ORF">NIDE2156</name>
</gene>
<accession>D8PF67</accession>
<dbReference type="OrthoDB" id="7584480at2"/>
<dbReference type="Gene3D" id="3.90.820.10">
    <property type="entry name" value="Structural Genomics, Unknown Function 30-nov-00 1gh9 Mol_id"/>
    <property type="match status" value="1"/>
</dbReference>
<dbReference type="Pfam" id="PF03621">
    <property type="entry name" value="MbtH"/>
    <property type="match status" value="1"/>
</dbReference>
<evidence type="ECO:0000313" key="3">
    <source>
        <dbReference type="Proteomes" id="UP000001660"/>
    </source>
</evidence>
<dbReference type="PANTHER" id="PTHR38444:SF1">
    <property type="entry name" value="ENTEROBACTIN BIOSYNTHESIS PROTEIN YBDZ"/>
    <property type="match status" value="1"/>
</dbReference>
<dbReference type="GO" id="GO:0019290">
    <property type="term" value="P:siderophore biosynthetic process"/>
    <property type="evidence" value="ECO:0007669"/>
    <property type="project" value="TreeGrafter"/>
</dbReference>
<organism evidence="2 3">
    <name type="scientific">Nitrospira defluvii</name>
    <dbReference type="NCBI Taxonomy" id="330214"/>
    <lineage>
        <taxon>Bacteria</taxon>
        <taxon>Pseudomonadati</taxon>
        <taxon>Nitrospirota</taxon>
        <taxon>Nitrospiria</taxon>
        <taxon>Nitrospirales</taxon>
        <taxon>Nitrospiraceae</taxon>
        <taxon>Nitrospira</taxon>
    </lineage>
</organism>
<keyword evidence="3" id="KW-1185">Reference proteome</keyword>
<dbReference type="EMBL" id="FP929003">
    <property type="protein sequence ID" value="CBK41876.1"/>
    <property type="molecule type" value="Genomic_DNA"/>
</dbReference>
<dbReference type="SMART" id="SM00923">
    <property type="entry name" value="MbtH"/>
    <property type="match status" value="1"/>
</dbReference>
<protein>
    <recommendedName>
        <fullName evidence="1">MbtH-like domain-containing protein</fullName>
    </recommendedName>
</protein>
<dbReference type="HOGENOM" id="CLU_181321_0_2_0"/>
<dbReference type="InterPro" id="IPR038020">
    <property type="entry name" value="MbtH-like_sf"/>
</dbReference>
<evidence type="ECO:0000259" key="1">
    <source>
        <dbReference type="SMART" id="SM00923"/>
    </source>
</evidence>
<evidence type="ECO:0000313" key="2">
    <source>
        <dbReference type="EMBL" id="CBK41876.1"/>
    </source>
</evidence>
<name>D8PF67_9BACT</name>